<accession>A0A918ZBJ7</accession>
<dbReference type="Gene3D" id="3.30.70.270">
    <property type="match status" value="1"/>
</dbReference>
<dbReference type="SMART" id="SM00052">
    <property type="entry name" value="EAL"/>
    <property type="match status" value="1"/>
</dbReference>
<name>A0A918ZBJ7_9GAMM</name>
<protein>
    <submittedName>
        <fullName evidence="4">Uncharacterized protein</fullName>
    </submittedName>
</protein>
<dbReference type="Pfam" id="PF00563">
    <property type="entry name" value="EAL"/>
    <property type="match status" value="1"/>
</dbReference>
<dbReference type="OrthoDB" id="9759607at2"/>
<feature type="domain" description="GGDEF" evidence="3">
    <location>
        <begin position="383"/>
        <end position="516"/>
    </location>
</feature>
<dbReference type="AlphaFoldDB" id="A0A918ZBJ7"/>
<dbReference type="CDD" id="cd01948">
    <property type="entry name" value="EAL"/>
    <property type="match status" value="1"/>
</dbReference>
<organism evidence="4 5">
    <name type="scientific">Vulcaniibacterium thermophilum</name>
    <dbReference type="NCBI Taxonomy" id="1169913"/>
    <lineage>
        <taxon>Bacteria</taxon>
        <taxon>Pseudomonadati</taxon>
        <taxon>Pseudomonadota</taxon>
        <taxon>Gammaproteobacteria</taxon>
        <taxon>Lysobacterales</taxon>
        <taxon>Lysobacteraceae</taxon>
        <taxon>Vulcaniibacterium</taxon>
    </lineage>
</organism>
<evidence type="ECO:0000259" key="3">
    <source>
        <dbReference type="PROSITE" id="PS50887"/>
    </source>
</evidence>
<dbReference type="Gene3D" id="3.20.20.450">
    <property type="entry name" value="EAL domain"/>
    <property type="match status" value="1"/>
</dbReference>
<evidence type="ECO:0000313" key="5">
    <source>
        <dbReference type="Proteomes" id="UP000636453"/>
    </source>
</evidence>
<dbReference type="NCBIfam" id="TIGR00254">
    <property type="entry name" value="GGDEF"/>
    <property type="match status" value="1"/>
</dbReference>
<dbReference type="InterPro" id="IPR007892">
    <property type="entry name" value="CHASE4"/>
</dbReference>
<gene>
    <name evidence="4" type="ORF">GCM10007167_27220</name>
</gene>
<dbReference type="PROSITE" id="PS50887">
    <property type="entry name" value="GGDEF"/>
    <property type="match status" value="1"/>
</dbReference>
<dbReference type="CDD" id="cd01949">
    <property type="entry name" value="GGDEF"/>
    <property type="match status" value="1"/>
</dbReference>
<keyword evidence="1" id="KW-0812">Transmembrane</keyword>
<reference evidence="4" key="2">
    <citation type="submission" date="2020-09" db="EMBL/GenBank/DDBJ databases">
        <authorList>
            <person name="Sun Q."/>
            <person name="Kim S."/>
        </authorList>
    </citation>
    <scope>NUCLEOTIDE SEQUENCE</scope>
    <source>
        <strain evidence="4">KCTC 32020</strain>
    </source>
</reference>
<dbReference type="InterPro" id="IPR043128">
    <property type="entry name" value="Rev_trsase/Diguanyl_cyclase"/>
</dbReference>
<dbReference type="InterPro" id="IPR001633">
    <property type="entry name" value="EAL_dom"/>
</dbReference>
<comment type="caution">
    <text evidence="4">The sequence shown here is derived from an EMBL/GenBank/DDBJ whole genome shotgun (WGS) entry which is preliminary data.</text>
</comment>
<dbReference type="InterPro" id="IPR029787">
    <property type="entry name" value="Nucleotide_cyclase"/>
</dbReference>
<keyword evidence="1" id="KW-0472">Membrane</keyword>
<dbReference type="InterPro" id="IPR035919">
    <property type="entry name" value="EAL_sf"/>
</dbReference>
<feature type="transmembrane region" description="Helical" evidence="1">
    <location>
        <begin position="21"/>
        <end position="40"/>
    </location>
</feature>
<dbReference type="InterPro" id="IPR000160">
    <property type="entry name" value="GGDEF_dom"/>
</dbReference>
<feature type="domain" description="EAL" evidence="2">
    <location>
        <begin position="525"/>
        <end position="776"/>
    </location>
</feature>
<sequence length="789" mass="85991">MPRAAAASRPDKRLRSIRFQIVAAVAGTTIIAGLLLLPFAQRLIDRSFQAFEVARAEVEAERMQTILAGVGESFGRTALDYSRWDETVEFVAGRNPGWLDEQLTPDVLANFHANLIVMVDRTLKPVGMRHDGDRALLDRLPALLRERQLCELARDTREPLYRFALVDARPFVLVCTPVMPQEGNEPAVGAMLWVAELDARRRAELMRLTQFPFELGPVPERPVLAMAFGEDAIDMRQPVRDWDGHVAMQAQVRLQRLLGPQRKLVSRVALLLLGVAVLLPPLIVLVLLEALVVRRIQRVSHWVRATRVGGPVVVESQLRRIADGRAGFAELQKLAHDVAALAEHLDALRAGWQAAAMSDSLTGLGNRARLMLDLDDLLDMPRTQVALLLLDLDGFKAINDTLGHPVGDALLKEVAEKLVALLPESARAYRLGGDEFAAVIAGAEREAVDALAERLARQLRFVRHAPEAPLVVTASIGTAYAGGEEAPAVSELLTRADVAMYEAKRVGRGGFRRYSPSLRAEQRERTEVVNALRVALEHGRLKAWFQPIATAADGRIQAVEALARWHEPGWGWVSPARFIPAAERAGLIAEVDLAVIADALEAFAPLRALHPALRLHVNVSARSLADPGFLDRLFASVRRSAVPADAVAVELTETDLSVSHEQLEDALGRLRAFGIHLIIDDFGVGASSLGRLAAIHPEAIKIDGSFVRDVHGDGGRICRAIVELARELGLATVAEYVEREDQAVALAAMGCTALQGYGVGQPMPAEALAPWLAQHEDRSGAARAERAPA</sequence>
<evidence type="ECO:0000313" key="4">
    <source>
        <dbReference type="EMBL" id="GHE44053.1"/>
    </source>
</evidence>
<dbReference type="Pfam" id="PF05228">
    <property type="entry name" value="CHASE4"/>
    <property type="match status" value="1"/>
</dbReference>
<keyword evidence="1" id="KW-1133">Transmembrane helix</keyword>
<evidence type="ECO:0000259" key="2">
    <source>
        <dbReference type="PROSITE" id="PS50883"/>
    </source>
</evidence>
<dbReference type="PANTHER" id="PTHR33121">
    <property type="entry name" value="CYCLIC DI-GMP PHOSPHODIESTERASE PDEF"/>
    <property type="match status" value="1"/>
</dbReference>
<dbReference type="SMART" id="SM00267">
    <property type="entry name" value="GGDEF"/>
    <property type="match status" value="1"/>
</dbReference>
<reference evidence="4" key="1">
    <citation type="journal article" date="2014" name="Int. J. Syst. Evol. Microbiol.">
        <title>Complete genome sequence of Corynebacterium casei LMG S-19264T (=DSM 44701T), isolated from a smear-ripened cheese.</title>
        <authorList>
            <consortium name="US DOE Joint Genome Institute (JGI-PGF)"/>
            <person name="Walter F."/>
            <person name="Albersmeier A."/>
            <person name="Kalinowski J."/>
            <person name="Ruckert C."/>
        </authorList>
    </citation>
    <scope>NUCLEOTIDE SEQUENCE</scope>
    <source>
        <strain evidence="4">KCTC 32020</strain>
    </source>
</reference>
<dbReference type="RefSeq" id="WP_146474325.1">
    <property type="nucleotide sequence ID" value="NZ_BNCF01000021.1"/>
</dbReference>
<dbReference type="EMBL" id="BNCF01000021">
    <property type="protein sequence ID" value="GHE44053.1"/>
    <property type="molecule type" value="Genomic_DNA"/>
</dbReference>
<dbReference type="PROSITE" id="PS50883">
    <property type="entry name" value="EAL"/>
    <property type="match status" value="1"/>
</dbReference>
<dbReference type="GO" id="GO:0071111">
    <property type="term" value="F:cyclic-guanylate-specific phosphodiesterase activity"/>
    <property type="evidence" value="ECO:0007669"/>
    <property type="project" value="InterPro"/>
</dbReference>
<dbReference type="Pfam" id="PF00990">
    <property type="entry name" value="GGDEF"/>
    <property type="match status" value="1"/>
</dbReference>
<keyword evidence="5" id="KW-1185">Reference proteome</keyword>
<dbReference type="PANTHER" id="PTHR33121:SF19">
    <property type="entry name" value="CYCLIC DI-GMP PHOSPHODIESTERASE PA2567"/>
    <property type="match status" value="1"/>
</dbReference>
<dbReference type="SUPFAM" id="SSF55073">
    <property type="entry name" value="Nucleotide cyclase"/>
    <property type="match status" value="1"/>
</dbReference>
<dbReference type="Proteomes" id="UP000636453">
    <property type="component" value="Unassembled WGS sequence"/>
</dbReference>
<evidence type="ECO:0000256" key="1">
    <source>
        <dbReference type="SAM" id="Phobius"/>
    </source>
</evidence>
<proteinExistence type="predicted"/>
<dbReference type="SUPFAM" id="SSF141868">
    <property type="entry name" value="EAL domain-like"/>
    <property type="match status" value="1"/>
</dbReference>
<dbReference type="InterPro" id="IPR050706">
    <property type="entry name" value="Cyclic-di-GMP_PDE-like"/>
</dbReference>